<dbReference type="InterPro" id="IPR029058">
    <property type="entry name" value="AB_hydrolase_fold"/>
</dbReference>
<dbReference type="OrthoDB" id="3252468at2"/>
<dbReference type="PANTHER" id="PTHR43248:SF25">
    <property type="entry name" value="AB HYDROLASE-1 DOMAIN-CONTAINING PROTEIN-RELATED"/>
    <property type="match status" value="1"/>
</dbReference>
<dbReference type="GO" id="GO:0016787">
    <property type="term" value="F:hydrolase activity"/>
    <property type="evidence" value="ECO:0007669"/>
    <property type="project" value="UniProtKB-KW"/>
</dbReference>
<proteinExistence type="inferred from homology"/>
<dbReference type="Gene3D" id="3.40.50.1820">
    <property type="entry name" value="alpha/beta hydrolase"/>
    <property type="match status" value="1"/>
</dbReference>
<evidence type="ECO:0000259" key="4">
    <source>
        <dbReference type="Pfam" id="PF00561"/>
    </source>
</evidence>
<feature type="signal peptide" evidence="3">
    <location>
        <begin position="1"/>
        <end position="27"/>
    </location>
</feature>
<gene>
    <name evidence="5" type="ORF">Rhola_00003290</name>
</gene>
<dbReference type="SUPFAM" id="SSF53474">
    <property type="entry name" value="alpha/beta-Hydrolases"/>
    <property type="match status" value="1"/>
</dbReference>
<dbReference type="Proteomes" id="UP000067708">
    <property type="component" value="Chromosome"/>
</dbReference>
<evidence type="ECO:0000313" key="6">
    <source>
        <dbReference type="Proteomes" id="UP000067708"/>
    </source>
</evidence>
<keyword evidence="6" id="KW-1185">Reference proteome</keyword>
<keyword evidence="2 5" id="KW-0378">Hydrolase</keyword>
<dbReference type="HOGENOM" id="CLU_013364_3_1_11"/>
<dbReference type="RefSeq" id="WP_051636175.1">
    <property type="nucleotide sequence ID" value="NZ_CP007490.1"/>
</dbReference>
<sequence>MQHRLAGRLKLTALLCLAVLLAGCGVAPQGPIDGGPQPIADPAISAELAPFYEQEVSWSACGGERSYCGTIEVPADWNNPQGERFNLAIAYRQADAAKPLGSVLFNPGGPGASGVTWLKESSEQIGTKDLRKNFNVVGFDPRGVGASEPKVKCLSAEENDELYYGASESPVGSQQEVADTRAKLSKFVEACVANTGNNLKFIDTFSAAKDMDVIRAVFGDSKINYLGFSYGTYLGTVYANLFPNRVGRMVLDGAIDPTVDEETQDLSQLKGFDQALRDFLADCLENQDCPFTGSLAAAESKVASLLRSIERTPLNTDSGRELTVWGALTGIIMPLYSQDWWPSLSQGFAEAFRGDGTTLLALADVYNDRGEDGTYLSNTVESNIAISCLDSRASTDEKVMRANNQTLVAASKMLGRYWQFGALTCEQWPFPAVAKPDSFSAEGTDPILVIGTTGDPATPYWQAVSLANEVLSNAQLITFNGEGHTAYGQQSSCINRTVDEFFIKNVVPTEDPDCS</sequence>
<dbReference type="Pfam" id="PF00561">
    <property type="entry name" value="Abhydrolase_1"/>
    <property type="match status" value="1"/>
</dbReference>
<organism evidence="5 6">
    <name type="scientific">Rhodoluna lacicola</name>
    <dbReference type="NCBI Taxonomy" id="529884"/>
    <lineage>
        <taxon>Bacteria</taxon>
        <taxon>Bacillati</taxon>
        <taxon>Actinomycetota</taxon>
        <taxon>Actinomycetes</taxon>
        <taxon>Micrococcales</taxon>
        <taxon>Microbacteriaceae</taxon>
        <taxon>Luna cluster</taxon>
        <taxon>Luna-1 subcluster</taxon>
        <taxon>Rhodoluna</taxon>
    </lineage>
</organism>
<evidence type="ECO:0000256" key="3">
    <source>
        <dbReference type="SAM" id="SignalP"/>
    </source>
</evidence>
<dbReference type="KEGG" id="rla:Rhola_00003290"/>
<dbReference type="PROSITE" id="PS51257">
    <property type="entry name" value="PROKAR_LIPOPROTEIN"/>
    <property type="match status" value="1"/>
</dbReference>
<dbReference type="STRING" id="529884.Rhola_00003290"/>
<accession>A0A060JBE9</accession>
<evidence type="ECO:0000256" key="1">
    <source>
        <dbReference type="ARBA" id="ARBA00010088"/>
    </source>
</evidence>
<evidence type="ECO:0000313" key="5">
    <source>
        <dbReference type="EMBL" id="AIC47151.1"/>
    </source>
</evidence>
<dbReference type="PANTHER" id="PTHR43248">
    <property type="entry name" value="2-SUCCINYL-6-HYDROXY-2,4-CYCLOHEXADIENE-1-CARBOXYLATE SYNTHASE"/>
    <property type="match status" value="1"/>
</dbReference>
<feature type="chain" id="PRO_5039409798" evidence="3">
    <location>
        <begin position="28"/>
        <end position="515"/>
    </location>
</feature>
<dbReference type="eggNOG" id="COG0596">
    <property type="taxonomic scope" value="Bacteria"/>
</dbReference>
<keyword evidence="3" id="KW-0732">Signal</keyword>
<dbReference type="AlphaFoldDB" id="A0A060JBE9"/>
<evidence type="ECO:0000256" key="2">
    <source>
        <dbReference type="ARBA" id="ARBA00022801"/>
    </source>
</evidence>
<protein>
    <submittedName>
        <fullName evidence="5">Alpha/beta hydrolase fold</fullName>
    </submittedName>
</protein>
<reference evidence="5 6" key="1">
    <citation type="journal article" date="2014" name="Int. J. Syst. Evol. Microbiol.">
        <title>Rhodoluna lacicola gen. nov., sp. nov., a planktonic freshwater bacterium with stream-lined genome.</title>
        <authorList>
            <person name="Hahn M."/>
            <person name="Schmidt J."/>
            <person name="Taipale S.J."/>
            <person name="Doolittle W.F."/>
            <person name="Koll U."/>
        </authorList>
    </citation>
    <scope>NUCLEOTIDE SEQUENCE [LARGE SCALE GENOMIC DNA]</scope>
    <source>
        <strain evidence="5 6">MWH-Ta8</strain>
    </source>
</reference>
<dbReference type="InterPro" id="IPR000073">
    <property type="entry name" value="AB_hydrolase_1"/>
</dbReference>
<dbReference type="PATRIC" id="fig|529884.3.peg.313"/>
<comment type="similarity">
    <text evidence="1">Belongs to the peptidase S33 family.</text>
</comment>
<feature type="domain" description="AB hydrolase-1" evidence="4">
    <location>
        <begin position="103"/>
        <end position="487"/>
    </location>
</feature>
<dbReference type="EMBL" id="CP007490">
    <property type="protein sequence ID" value="AIC47151.1"/>
    <property type="molecule type" value="Genomic_DNA"/>
</dbReference>
<name>A0A060JBE9_9MICO</name>
<dbReference type="InterPro" id="IPR051601">
    <property type="entry name" value="Serine_prot/Carboxylest_S33"/>
</dbReference>